<evidence type="ECO:0000313" key="3">
    <source>
        <dbReference type="Proteomes" id="UP001249760"/>
    </source>
</evidence>
<name>A0ABU3JIG1_9ACTN</name>
<feature type="transmembrane region" description="Helical" evidence="1">
    <location>
        <begin position="212"/>
        <end position="233"/>
    </location>
</feature>
<proteinExistence type="predicted"/>
<dbReference type="EMBL" id="JASKMA010000001">
    <property type="protein sequence ID" value="MDT6981903.1"/>
    <property type="molecule type" value="Genomic_DNA"/>
</dbReference>
<dbReference type="PANTHER" id="PTHR37314">
    <property type="entry name" value="SLR0142 PROTEIN"/>
    <property type="match status" value="1"/>
</dbReference>
<organism evidence="2 3">
    <name type="scientific">Streptomyces lusitanus</name>
    <dbReference type="NCBI Taxonomy" id="68232"/>
    <lineage>
        <taxon>Bacteria</taxon>
        <taxon>Bacillati</taxon>
        <taxon>Actinomycetota</taxon>
        <taxon>Actinomycetes</taxon>
        <taxon>Kitasatosporales</taxon>
        <taxon>Streptomycetaceae</taxon>
        <taxon>Streptomyces</taxon>
    </lineage>
</organism>
<sequence length="242" mass="24262">MSDVPPSEVRRTAVMTVLTVIAGAVDAVSFLTLGKVFCALATGNVLFLSFGLAGEGDVPVARPAAAVGAFVAGCVIGVPALTSLAARGRAWFVAGLAGEGLLLVASGAVALGRYGLAKAVDHTDYVVIGGVALAMGLRASTALRMHVPGMPTLLSQTAMAELVDDLLDRPRTASGAPSRRTLARARWAATVCGIFVGGVLGTWLLVPLGPGRALIVIGAAVLVCAAASHAAGVRREDAGARG</sequence>
<reference evidence="2 3" key="1">
    <citation type="submission" date="2023-05" db="EMBL/GenBank/DDBJ databases">
        <title>Streptomyces fuscus sp. nov., a brown-black pigment producing actinomyces isolated from dry sand of Sea duck farm.</title>
        <authorList>
            <person name="Xie J."/>
            <person name="Shen N."/>
        </authorList>
    </citation>
    <scope>NUCLEOTIDE SEQUENCE [LARGE SCALE GENOMIC DNA]</scope>
    <source>
        <strain evidence="2 3">CGMCC 4.1745</strain>
    </source>
</reference>
<feature type="transmembrane region" description="Helical" evidence="1">
    <location>
        <begin position="187"/>
        <end position="206"/>
    </location>
</feature>
<feature type="transmembrane region" description="Helical" evidence="1">
    <location>
        <begin position="60"/>
        <end position="78"/>
    </location>
</feature>
<evidence type="ECO:0000256" key="1">
    <source>
        <dbReference type="SAM" id="Phobius"/>
    </source>
</evidence>
<dbReference type="Proteomes" id="UP001249760">
    <property type="component" value="Unassembled WGS sequence"/>
</dbReference>
<keyword evidence="3" id="KW-1185">Reference proteome</keyword>
<dbReference type="RefSeq" id="WP_394308115.1">
    <property type="nucleotide sequence ID" value="NZ_JASKMA010000001.1"/>
</dbReference>
<keyword evidence="1" id="KW-1133">Transmembrane helix</keyword>
<accession>A0ABU3JIG1</accession>
<evidence type="ECO:0000313" key="2">
    <source>
        <dbReference type="EMBL" id="MDT6981903.1"/>
    </source>
</evidence>
<dbReference type="PANTHER" id="PTHR37314:SF4">
    <property type="entry name" value="UPF0700 TRANSMEMBRANE PROTEIN YOAK"/>
    <property type="match status" value="1"/>
</dbReference>
<comment type="caution">
    <text evidence="2">The sequence shown here is derived from an EMBL/GenBank/DDBJ whole genome shotgun (WGS) entry which is preliminary data.</text>
</comment>
<protein>
    <submittedName>
        <fullName evidence="2">YoaK family protein</fullName>
    </submittedName>
</protein>
<keyword evidence="1" id="KW-0812">Transmembrane</keyword>
<feature type="transmembrane region" description="Helical" evidence="1">
    <location>
        <begin position="90"/>
        <end position="113"/>
    </location>
</feature>
<feature type="transmembrane region" description="Helical" evidence="1">
    <location>
        <begin position="125"/>
        <end position="143"/>
    </location>
</feature>
<gene>
    <name evidence="2" type="ORF">QNO04_00415</name>
</gene>
<keyword evidence="1" id="KW-0472">Membrane</keyword>
<dbReference type="InterPro" id="IPR010699">
    <property type="entry name" value="DUF1275"/>
</dbReference>
<dbReference type="Pfam" id="PF06912">
    <property type="entry name" value="DUF1275"/>
    <property type="match status" value="1"/>
</dbReference>